<dbReference type="AlphaFoldDB" id="A0A917TWU9"/>
<protein>
    <recommendedName>
        <fullName evidence="4">DUF3888 domain-containing protein</fullName>
    </recommendedName>
</protein>
<evidence type="ECO:0000313" key="2">
    <source>
        <dbReference type="EMBL" id="GGM42484.1"/>
    </source>
</evidence>
<evidence type="ECO:0000313" key="3">
    <source>
        <dbReference type="Proteomes" id="UP000618460"/>
    </source>
</evidence>
<organism evidence="2 3">
    <name type="scientific">Paraliobacillus quinghaiensis</name>
    <dbReference type="NCBI Taxonomy" id="470815"/>
    <lineage>
        <taxon>Bacteria</taxon>
        <taxon>Bacillati</taxon>
        <taxon>Bacillota</taxon>
        <taxon>Bacilli</taxon>
        <taxon>Bacillales</taxon>
        <taxon>Bacillaceae</taxon>
        <taxon>Paraliobacillus</taxon>
    </lineage>
</organism>
<dbReference type="InterPro" id="IPR024984">
    <property type="entry name" value="DUF3888"/>
</dbReference>
<reference evidence="2" key="1">
    <citation type="journal article" date="2014" name="Int. J. Syst. Evol. Microbiol.">
        <title>Complete genome sequence of Corynebacterium casei LMG S-19264T (=DSM 44701T), isolated from a smear-ripened cheese.</title>
        <authorList>
            <consortium name="US DOE Joint Genome Institute (JGI-PGF)"/>
            <person name="Walter F."/>
            <person name="Albersmeier A."/>
            <person name="Kalinowski J."/>
            <person name="Ruckert C."/>
        </authorList>
    </citation>
    <scope>NUCLEOTIDE SEQUENCE</scope>
    <source>
        <strain evidence="2">CGMCC 1.6333</strain>
    </source>
</reference>
<gene>
    <name evidence="2" type="ORF">GCM10011351_30600</name>
</gene>
<dbReference type="EMBL" id="BMLG01000029">
    <property type="protein sequence ID" value="GGM42484.1"/>
    <property type="molecule type" value="Genomic_DNA"/>
</dbReference>
<accession>A0A917TWU9</accession>
<feature type="signal peptide" evidence="1">
    <location>
        <begin position="1"/>
        <end position="23"/>
    </location>
</feature>
<comment type="caution">
    <text evidence="2">The sequence shown here is derived from an EMBL/GenBank/DDBJ whole genome shotgun (WGS) entry which is preliminary data.</text>
</comment>
<reference evidence="2" key="2">
    <citation type="submission" date="2020-09" db="EMBL/GenBank/DDBJ databases">
        <authorList>
            <person name="Sun Q."/>
            <person name="Zhou Y."/>
        </authorList>
    </citation>
    <scope>NUCLEOTIDE SEQUENCE</scope>
    <source>
        <strain evidence="2">CGMCC 1.6333</strain>
    </source>
</reference>
<evidence type="ECO:0008006" key="4">
    <source>
        <dbReference type="Google" id="ProtNLM"/>
    </source>
</evidence>
<evidence type="ECO:0000256" key="1">
    <source>
        <dbReference type="SAM" id="SignalP"/>
    </source>
</evidence>
<keyword evidence="1" id="KW-0732">Signal</keyword>
<dbReference type="RefSeq" id="WP_117157067.1">
    <property type="nucleotide sequence ID" value="NZ_BMLG01000029.1"/>
</dbReference>
<sequence length="133" mass="15019">MKKAAVILVLVIIFVSHHTPVQSKTINEADTELCDTLKYALINSLRDPIDKAITEIYSDDKDAPEGLMWISYDTEILKINQLYGVGGEYEITLKVKPFYRAHITYGEDLIVVNSDGELISYDHLKTYPNVGLN</sequence>
<name>A0A917TWU9_9BACI</name>
<dbReference type="OrthoDB" id="2924893at2"/>
<feature type="chain" id="PRO_5036825633" description="DUF3888 domain-containing protein" evidence="1">
    <location>
        <begin position="24"/>
        <end position="133"/>
    </location>
</feature>
<keyword evidence="3" id="KW-1185">Reference proteome</keyword>
<proteinExistence type="predicted"/>
<dbReference type="Proteomes" id="UP000618460">
    <property type="component" value="Unassembled WGS sequence"/>
</dbReference>
<dbReference type="Pfam" id="PF13027">
    <property type="entry name" value="DUF3888"/>
    <property type="match status" value="1"/>
</dbReference>